<keyword evidence="1" id="KW-1133">Transmembrane helix</keyword>
<dbReference type="EMBL" id="KV722442">
    <property type="protein sequence ID" value="OCH88844.1"/>
    <property type="molecule type" value="Genomic_DNA"/>
</dbReference>
<keyword evidence="1" id="KW-0472">Membrane</keyword>
<gene>
    <name evidence="3" type="ORF">OBBRIDRAFT_888828</name>
</gene>
<dbReference type="OrthoDB" id="2971182at2759"/>
<evidence type="ECO:0000313" key="4">
    <source>
        <dbReference type="Proteomes" id="UP000250043"/>
    </source>
</evidence>
<sequence>MVIILSKTLWYAVPGFIVSKFYVNSVLATLNARERLRSMPAGSLPNSVQVELREVRTPGSMQRQQTGIIPKDDFVRDPESIAEVKDKFTTDFR</sequence>
<evidence type="ECO:0000256" key="1">
    <source>
        <dbReference type="SAM" id="Phobius"/>
    </source>
</evidence>
<protein>
    <recommendedName>
        <fullName evidence="2">DUF6534 domain-containing protein</fullName>
    </recommendedName>
</protein>
<feature type="transmembrane region" description="Helical" evidence="1">
    <location>
        <begin position="12"/>
        <end position="30"/>
    </location>
</feature>
<accession>A0A8E2AVH4</accession>
<name>A0A8E2AVH4_9APHY</name>
<dbReference type="AlphaFoldDB" id="A0A8E2AVH4"/>
<evidence type="ECO:0000259" key="2">
    <source>
        <dbReference type="Pfam" id="PF20152"/>
    </source>
</evidence>
<keyword evidence="4" id="KW-1185">Reference proteome</keyword>
<dbReference type="Proteomes" id="UP000250043">
    <property type="component" value="Unassembled WGS sequence"/>
</dbReference>
<organism evidence="3 4">
    <name type="scientific">Obba rivulosa</name>
    <dbReference type="NCBI Taxonomy" id="1052685"/>
    <lineage>
        <taxon>Eukaryota</taxon>
        <taxon>Fungi</taxon>
        <taxon>Dikarya</taxon>
        <taxon>Basidiomycota</taxon>
        <taxon>Agaricomycotina</taxon>
        <taxon>Agaricomycetes</taxon>
        <taxon>Polyporales</taxon>
        <taxon>Gelatoporiaceae</taxon>
        <taxon>Obba</taxon>
    </lineage>
</organism>
<proteinExistence type="predicted"/>
<feature type="domain" description="DUF6534" evidence="2">
    <location>
        <begin position="5"/>
        <end position="34"/>
    </location>
</feature>
<evidence type="ECO:0000313" key="3">
    <source>
        <dbReference type="EMBL" id="OCH88844.1"/>
    </source>
</evidence>
<reference evidence="3 4" key="1">
    <citation type="submission" date="2016-07" db="EMBL/GenBank/DDBJ databases">
        <title>Draft genome of the white-rot fungus Obba rivulosa 3A-2.</title>
        <authorList>
            <consortium name="DOE Joint Genome Institute"/>
            <person name="Miettinen O."/>
            <person name="Riley R."/>
            <person name="Acob R."/>
            <person name="Barry K."/>
            <person name="Cullen D."/>
            <person name="De Vries R."/>
            <person name="Hainaut M."/>
            <person name="Hatakka A."/>
            <person name="Henrissat B."/>
            <person name="Hilden K."/>
            <person name="Kuo R."/>
            <person name="Labutti K."/>
            <person name="Lipzen A."/>
            <person name="Makela M.R."/>
            <person name="Sandor L."/>
            <person name="Spatafora J.W."/>
            <person name="Grigoriev I.V."/>
            <person name="Hibbett D.S."/>
        </authorList>
    </citation>
    <scope>NUCLEOTIDE SEQUENCE [LARGE SCALE GENOMIC DNA]</scope>
    <source>
        <strain evidence="3 4">3A-2</strain>
    </source>
</reference>
<keyword evidence="1" id="KW-0812">Transmembrane</keyword>
<dbReference type="Pfam" id="PF20152">
    <property type="entry name" value="DUF6534"/>
    <property type="match status" value="1"/>
</dbReference>
<dbReference type="InterPro" id="IPR045339">
    <property type="entry name" value="DUF6534"/>
</dbReference>